<dbReference type="AlphaFoldDB" id="A0A383CV17"/>
<protein>
    <submittedName>
        <fullName evidence="1">Uncharacterized protein</fullName>
    </submittedName>
</protein>
<accession>A0A383CV17</accession>
<name>A0A383CV17_9ZZZZ</name>
<reference evidence="1" key="1">
    <citation type="submission" date="2018-05" db="EMBL/GenBank/DDBJ databases">
        <authorList>
            <person name="Lanie J.A."/>
            <person name="Ng W.-L."/>
            <person name="Kazmierczak K.M."/>
            <person name="Andrzejewski T.M."/>
            <person name="Davidsen T.M."/>
            <person name="Wayne K.J."/>
            <person name="Tettelin H."/>
            <person name="Glass J.I."/>
            <person name="Rusch D."/>
            <person name="Podicherti R."/>
            <person name="Tsui H.-C.T."/>
            <person name="Winkler M.E."/>
        </authorList>
    </citation>
    <scope>NUCLEOTIDE SEQUENCE</scope>
</reference>
<proteinExistence type="predicted"/>
<evidence type="ECO:0000313" key="1">
    <source>
        <dbReference type="EMBL" id="SVE36186.1"/>
    </source>
</evidence>
<dbReference type="EMBL" id="UINC01212037">
    <property type="protein sequence ID" value="SVE36186.1"/>
    <property type="molecule type" value="Genomic_DNA"/>
</dbReference>
<feature type="non-terminal residue" evidence="1">
    <location>
        <position position="84"/>
    </location>
</feature>
<sequence length="84" mass="9727">MAYRADSGIPWAKRLPRKHTLKPAHTGFATNRLKCRLNQGIVDLTFASGHTRCFTLPLRNDKNRIRRVLYEAKEWAREYDASIG</sequence>
<organism evidence="1">
    <name type="scientific">marine metagenome</name>
    <dbReference type="NCBI Taxonomy" id="408172"/>
    <lineage>
        <taxon>unclassified sequences</taxon>
        <taxon>metagenomes</taxon>
        <taxon>ecological metagenomes</taxon>
    </lineage>
</organism>
<gene>
    <name evidence="1" type="ORF">METZ01_LOCUS489040</name>
</gene>